<sequence length="1063" mass="117541">MDVRRSPALSRRRFLYYGAAALSILPAAPGLLPAPAFAVGAKLPDLERRALELDPPAFLLETAVPAHITASAGSMLAISGRAAVCGTRSMRWDFAARSDITVRAHLRWERDPYRPTPLSDQAWQGTVDTFSVWVYNETAMDDVVRFKFGRDGRTDAWFDFHLNFTGWRTAWVRYDYDMHGRPHPDMNTLRIVAPRRAGTLWIDQLLLNVSLRPDAPNRDAQVPEVGLEGDDWDQQHWQALYLFDQLYQKRRPAPAAPTSAETASLHNLLTRYVNEYVTNPVRVDDAYVASLTSQLNALSIPERTDPGAPGRPLFSYQSQIYPPAIAADLRNFVNAVNLTSVMDLMGRIAQAHAAAGPAHRPALAELYLRIVARLRDQGWTYGSGQGTIHHLGYATPGYYNSIYLMRDVLREAGVFEALRADVTWLSGYGRIFRGWKHRNAHGSTMDTLNTLTRGMLAVALLQDTEADQVTHLRALVDWLSTALLPTTGIQDGLKIDGTAFHHVGFFPDYARDAFNGLAPIVYLLSGGAFRISEAAHAALKHALLTMRIYGNKYHWPISISGRNPGGTTGMSVSAYQWMAIAGTPDGSSDLDPEVGAAFLRLLPASPDSGQRKVADRLAARGISAERAPAGAWALNYGALAVQRRDDWQVSVRGHNRYLWSTEIYDGSNWYGRYNTYGHIQVLHRGDPVTNADSGYSPFGFDWNRRPGITSIHKSWPELKADLTGTIEEMLLSESPFAGAHTIDGHHGMFAMHLREHPKYDGSHEARKSVFLFDNRVIAIGTGIANTDHANETETTLFQTRLDSTSAPTYDSAAIPVTAFPYERPDRLLDAAHWLVDDRGLGYFVPAGQRLGLTRVTQTSRHHGTDAETQGNFATAWVRHGTAPRDGRYEYAMVVGATPESMAAFTASMADPALAPYQVLRADTVAHVVVDRATGITGYAVFTPTGSLGVDGPVHRVDTPSMLLTRADGSAGLVLSVCDPDLRLYDGRDPHQYENGEYVGRYSPYSRPWLANPSKPHTLRVTLHGHWRAVDEGQPCKTHQLGGQTVVSFRTVDARPVQARLVRR</sequence>
<dbReference type="Gene3D" id="2.60.120.430">
    <property type="entry name" value="Galactose-binding lectin"/>
    <property type="match status" value="1"/>
</dbReference>
<gene>
    <name evidence="6" type="ORF">GCM10009827_116610</name>
</gene>
<evidence type="ECO:0000259" key="3">
    <source>
        <dbReference type="Pfam" id="PF02278"/>
    </source>
</evidence>
<dbReference type="SUPFAM" id="SSF48230">
    <property type="entry name" value="Chondroitin AC/alginate lyase"/>
    <property type="match status" value="1"/>
</dbReference>
<dbReference type="InterPro" id="IPR024200">
    <property type="entry name" value="Chondroitinase_ABC_I"/>
</dbReference>
<feature type="domain" description="Lyase N-terminal" evidence="4">
    <location>
        <begin position="62"/>
        <end position="223"/>
    </location>
</feature>
<dbReference type="Gene3D" id="1.50.10.100">
    <property type="entry name" value="Chondroitin AC/alginate lyase"/>
    <property type="match status" value="1"/>
</dbReference>
<dbReference type="Pfam" id="PF02278">
    <property type="entry name" value="Lyase_8"/>
    <property type="match status" value="1"/>
</dbReference>
<dbReference type="RefSeq" id="WP_344515339.1">
    <property type="nucleotide sequence ID" value="NZ_BAAAQD010000054.1"/>
</dbReference>
<dbReference type="PANTHER" id="PTHR37322">
    <property type="match status" value="1"/>
</dbReference>
<dbReference type="InterPro" id="IPR008929">
    <property type="entry name" value="Chondroitin_lyas"/>
</dbReference>
<dbReference type="PIRSF" id="PIRSF034515">
    <property type="entry name" value="Chondroitinase"/>
    <property type="match status" value="1"/>
</dbReference>
<dbReference type="PANTHER" id="PTHR37322:SF3">
    <property type="entry name" value="CHONDROITIN SULFATE ABC EXOLYASE"/>
    <property type="match status" value="1"/>
</dbReference>
<evidence type="ECO:0000313" key="6">
    <source>
        <dbReference type="EMBL" id="GAA1575414.1"/>
    </source>
</evidence>
<dbReference type="GO" id="GO:0016829">
    <property type="term" value="F:lyase activity"/>
    <property type="evidence" value="ECO:0007669"/>
    <property type="project" value="UniProtKB-KW"/>
</dbReference>
<comment type="similarity">
    <text evidence="1">Belongs to the polysaccharide lyase 8 family.</text>
</comment>
<organism evidence="6 7">
    <name type="scientific">Dactylosporangium maewongense</name>
    <dbReference type="NCBI Taxonomy" id="634393"/>
    <lineage>
        <taxon>Bacteria</taxon>
        <taxon>Bacillati</taxon>
        <taxon>Actinomycetota</taxon>
        <taxon>Actinomycetes</taxon>
        <taxon>Micromonosporales</taxon>
        <taxon>Micromonosporaceae</taxon>
        <taxon>Dactylosporangium</taxon>
    </lineage>
</organism>
<dbReference type="InterPro" id="IPR015176">
    <property type="entry name" value="Lyase_N"/>
</dbReference>
<dbReference type="Gene3D" id="2.60.220.10">
    <property type="entry name" value="Polysaccharide lyase family 8-like, C-terminal"/>
    <property type="match status" value="1"/>
</dbReference>
<dbReference type="InterPro" id="IPR003159">
    <property type="entry name" value="Lyase_8_central_dom"/>
</dbReference>
<evidence type="ECO:0000259" key="5">
    <source>
        <dbReference type="Pfam" id="PF09093"/>
    </source>
</evidence>
<accession>A0ABP4PAF6</accession>
<dbReference type="Proteomes" id="UP001501470">
    <property type="component" value="Unassembled WGS sequence"/>
</dbReference>
<evidence type="ECO:0000256" key="2">
    <source>
        <dbReference type="ARBA" id="ARBA00023239"/>
    </source>
</evidence>
<name>A0ABP4PAF6_9ACTN</name>
<reference evidence="7" key="1">
    <citation type="journal article" date="2019" name="Int. J. Syst. Evol. Microbiol.">
        <title>The Global Catalogue of Microorganisms (GCM) 10K type strain sequencing project: providing services to taxonomists for standard genome sequencing and annotation.</title>
        <authorList>
            <consortium name="The Broad Institute Genomics Platform"/>
            <consortium name="The Broad Institute Genome Sequencing Center for Infectious Disease"/>
            <person name="Wu L."/>
            <person name="Ma J."/>
        </authorList>
    </citation>
    <scope>NUCLEOTIDE SEQUENCE [LARGE SCALE GENOMIC DNA]</scope>
    <source>
        <strain evidence="7">JCM 15933</strain>
    </source>
</reference>
<evidence type="ECO:0000313" key="7">
    <source>
        <dbReference type="Proteomes" id="UP001501470"/>
    </source>
</evidence>
<dbReference type="Pfam" id="PF09092">
    <property type="entry name" value="Lyase_N"/>
    <property type="match status" value="1"/>
</dbReference>
<dbReference type="SUPFAM" id="SSF74650">
    <property type="entry name" value="Galactose mutarotase-like"/>
    <property type="match status" value="1"/>
</dbReference>
<evidence type="ECO:0000256" key="1">
    <source>
        <dbReference type="ARBA" id="ARBA00006699"/>
    </source>
</evidence>
<keyword evidence="2 6" id="KW-0456">Lyase</keyword>
<dbReference type="InterPro" id="IPR008979">
    <property type="entry name" value="Galactose-bd-like_sf"/>
</dbReference>
<evidence type="ECO:0000259" key="4">
    <source>
        <dbReference type="Pfam" id="PF09092"/>
    </source>
</evidence>
<comment type="caution">
    <text evidence="6">The sequence shown here is derived from an EMBL/GenBank/DDBJ whole genome shotgun (WGS) entry which is preliminary data.</text>
</comment>
<dbReference type="SUPFAM" id="SSF49863">
    <property type="entry name" value="Hyaluronate lyase-like, C-terminal domain"/>
    <property type="match status" value="1"/>
</dbReference>
<dbReference type="InterPro" id="IPR039174">
    <property type="entry name" value="Chondroitin_ABC_lyase"/>
</dbReference>
<dbReference type="InterPro" id="IPR006311">
    <property type="entry name" value="TAT_signal"/>
</dbReference>
<dbReference type="Gene3D" id="2.70.98.10">
    <property type="match status" value="1"/>
</dbReference>
<dbReference type="InterPro" id="IPR011071">
    <property type="entry name" value="Lyase_8-like_C"/>
</dbReference>
<keyword evidence="7" id="KW-1185">Reference proteome</keyword>
<dbReference type="SUPFAM" id="SSF49785">
    <property type="entry name" value="Galactose-binding domain-like"/>
    <property type="match status" value="1"/>
</dbReference>
<protein>
    <submittedName>
        <fullName evidence="6">Chondroitinase family polysaccharide lyase</fullName>
    </submittedName>
</protein>
<feature type="domain" description="Polysaccharide lyase family 8 central" evidence="3">
    <location>
        <begin position="640"/>
        <end position="896"/>
    </location>
</feature>
<proteinExistence type="inferred from homology"/>
<dbReference type="InterPro" id="IPR014718">
    <property type="entry name" value="GH-type_carb-bd"/>
</dbReference>
<dbReference type="Pfam" id="PF09093">
    <property type="entry name" value="Lyase_catalyt"/>
    <property type="match status" value="1"/>
</dbReference>
<dbReference type="EMBL" id="BAAAQD010000054">
    <property type="protein sequence ID" value="GAA1575414.1"/>
    <property type="molecule type" value="Genomic_DNA"/>
</dbReference>
<feature type="domain" description="Lyase catalytic" evidence="5">
    <location>
        <begin position="256"/>
        <end position="603"/>
    </location>
</feature>
<dbReference type="InterPro" id="IPR015177">
    <property type="entry name" value="Lyase_catalyt"/>
</dbReference>
<dbReference type="PROSITE" id="PS51318">
    <property type="entry name" value="TAT"/>
    <property type="match status" value="1"/>
</dbReference>
<dbReference type="InterPro" id="IPR011013">
    <property type="entry name" value="Gal_mutarotase_sf_dom"/>
</dbReference>